<keyword evidence="3" id="KW-1185">Reference proteome</keyword>
<evidence type="ECO:0000256" key="1">
    <source>
        <dbReference type="SAM" id="MobiDB-lite"/>
    </source>
</evidence>
<accession>A0AA40DJ75</accession>
<proteinExistence type="predicted"/>
<dbReference type="GeneID" id="85323858"/>
<dbReference type="Proteomes" id="UP001172101">
    <property type="component" value="Unassembled WGS sequence"/>
</dbReference>
<dbReference type="AlphaFoldDB" id="A0AA40DJ75"/>
<evidence type="ECO:0000313" key="2">
    <source>
        <dbReference type="EMBL" id="KAK0703326.1"/>
    </source>
</evidence>
<sequence>MYGTVTNLVRTGPAAGGRRLRQDWGPRSSRANQTVPGAKRALGTRQTEGRPIRGGPVPRRVLAPGKWPGTLEVPGARQLLPAGQAFLTTLGFIHKELTELHAPVNDTFHVNAIVGKLKKTWPERNLFWLAGLKSGRMTWTTLSSELEEISASEATAKFSKVMVTSNNNKSGPGYEIKCPKEGCTYMMSNYHQSLQTSWAKECRALLALWPRKGTRLLKRKKAIEKRRSVRAQAR</sequence>
<feature type="region of interest" description="Disordered" evidence="1">
    <location>
        <begin position="1"/>
        <end position="58"/>
    </location>
</feature>
<reference evidence="2" key="1">
    <citation type="submission" date="2023-06" db="EMBL/GenBank/DDBJ databases">
        <title>Genome-scale phylogeny and comparative genomics of the fungal order Sordariales.</title>
        <authorList>
            <consortium name="Lawrence Berkeley National Laboratory"/>
            <person name="Hensen N."/>
            <person name="Bonometti L."/>
            <person name="Westerberg I."/>
            <person name="Brannstrom I.O."/>
            <person name="Guillou S."/>
            <person name="Cros-Aarteil S."/>
            <person name="Calhoun S."/>
            <person name="Haridas S."/>
            <person name="Kuo A."/>
            <person name="Mondo S."/>
            <person name="Pangilinan J."/>
            <person name="Riley R."/>
            <person name="LaButti K."/>
            <person name="Andreopoulos B."/>
            <person name="Lipzen A."/>
            <person name="Chen C."/>
            <person name="Yanf M."/>
            <person name="Daum C."/>
            <person name="Ng V."/>
            <person name="Clum A."/>
            <person name="Steindorff A."/>
            <person name="Ohm R."/>
            <person name="Martin F."/>
            <person name="Silar P."/>
            <person name="Natvig D."/>
            <person name="Lalanne C."/>
            <person name="Gautier V."/>
            <person name="Ament-velasquez S.L."/>
            <person name="Kruys A."/>
            <person name="Hutchinson M.I."/>
            <person name="Powell A.J."/>
            <person name="Barry K."/>
            <person name="Miller A.N."/>
            <person name="Grigoriev I.V."/>
            <person name="Debuchy R."/>
            <person name="Gladieux P."/>
            <person name="Thoren M.H."/>
            <person name="Johannesson H."/>
        </authorList>
    </citation>
    <scope>NUCLEOTIDE SEQUENCE</scope>
    <source>
        <strain evidence="2">SMH2392-1A</strain>
    </source>
</reference>
<dbReference type="EMBL" id="JAUIRO010000008">
    <property type="protein sequence ID" value="KAK0703326.1"/>
    <property type="molecule type" value="Genomic_DNA"/>
</dbReference>
<protein>
    <submittedName>
        <fullName evidence="2">Uncharacterized protein</fullName>
    </submittedName>
</protein>
<organism evidence="2 3">
    <name type="scientific">Lasiosphaeria miniovina</name>
    <dbReference type="NCBI Taxonomy" id="1954250"/>
    <lineage>
        <taxon>Eukaryota</taxon>
        <taxon>Fungi</taxon>
        <taxon>Dikarya</taxon>
        <taxon>Ascomycota</taxon>
        <taxon>Pezizomycotina</taxon>
        <taxon>Sordariomycetes</taxon>
        <taxon>Sordariomycetidae</taxon>
        <taxon>Sordariales</taxon>
        <taxon>Lasiosphaeriaceae</taxon>
        <taxon>Lasiosphaeria</taxon>
    </lineage>
</organism>
<gene>
    <name evidence="2" type="ORF">B0T26DRAFT_681019</name>
</gene>
<comment type="caution">
    <text evidence="2">The sequence shown here is derived from an EMBL/GenBank/DDBJ whole genome shotgun (WGS) entry which is preliminary data.</text>
</comment>
<evidence type="ECO:0000313" key="3">
    <source>
        <dbReference type="Proteomes" id="UP001172101"/>
    </source>
</evidence>
<dbReference type="RefSeq" id="XP_060290185.1">
    <property type="nucleotide sequence ID" value="XM_060440588.1"/>
</dbReference>
<name>A0AA40DJ75_9PEZI</name>